<dbReference type="VEuPathDB" id="FungiDB:NCU09060"/>
<dbReference type="PaxDb" id="5141-EFNCRP00000008923"/>
<dbReference type="HOGENOM" id="CLU_2347219_0_0_1"/>
<dbReference type="GeneID" id="3874711"/>
<sequence>MAKREVRCDIIPGDSKKWESHGRFCLLDFYLHPNEEVVVLEAGTKDLCVKGSGKLRAGVSGTEDRRTSKQGGKGGSVWCVPLGPGNMGLCVEELRVG</sequence>
<organism evidence="1 2">
    <name type="scientific">Neurospora crassa (strain ATCC 24698 / 74-OR23-1A / CBS 708.71 / DSM 1257 / FGSC 987)</name>
    <dbReference type="NCBI Taxonomy" id="367110"/>
    <lineage>
        <taxon>Eukaryota</taxon>
        <taxon>Fungi</taxon>
        <taxon>Dikarya</taxon>
        <taxon>Ascomycota</taxon>
        <taxon>Pezizomycotina</taxon>
        <taxon>Sordariomycetes</taxon>
        <taxon>Sordariomycetidae</taxon>
        <taxon>Sordariales</taxon>
        <taxon>Sordariaceae</taxon>
        <taxon>Neurospora</taxon>
    </lineage>
</organism>
<dbReference type="EMBL" id="CM002242">
    <property type="protein sequence ID" value="EAA29328.1"/>
    <property type="molecule type" value="Genomic_DNA"/>
</dbReference>
<evidence type="ECO:0000313" key="2">
    <source>
        <dbReference type="Proteomes" id="UP000001805"/>
    </source>
</evidence>
<dbReference type="OMA" id="AKREVRC"/>
<dbReference type="AlphaFoldDB" id="Q7S1T9"/>
<evidence type="ECO:0000313" key="1">
    <source>
        <dbReference type="EMBL" id="EAA29328.1"/>
    </source>
</evidence>
<dbReference type="OrthoDB" id="10327253at2759"/>
<name>Q7S1T9_NEUCR</name>
<dbReference type="KEGG" id="ncr:NCU09060"/>
<dbReference type="Proteomes" id="UP000001805">
    <property type="component" value="Chromosome 7, Linkage Group VII"/>
</dbReference>
<dbReference type="RefSeq" id="XP_958564.1">
    <property type="nucleotide sequence ID" value="XM_953471.1"/>
</dbReference>
<keyword evidence="2" id="KW-1185">Reference proteome</keyword>
<protein>
    <submittedName>
        <fullName evidence="1">Uncharacterized protein</fullName>
    </submittedName>
</protein>
<gene>
    <name evidence="1" type="ORF">NCU09060</name>
</gene>
<proteinExistence type="predicted"/>
<reference evidence="1 2" key="1">
    <citation type="journal article" date="2003" name="Nature">
        <title>The genome sequence of the filamentous fungus Neurospora crassa.</title>
        <authorList>
            <person name="Galagan J.E."/>
            <person name="Calvo S.E."/>
            <person name="Borkovich K.A."/>
            <person name="Selker E.U."/>
            <person name="Read N.D."/>
            <person name="Jaffe D."/>
            <person name="FitzHugh W."/>
            <person name="Ma L.J."/>
            <person name="Smirnov S."/>
            <person name="Purcell S."/>
            <person name="Rehman B."/>
            <person name="Elkins T."/>
            <person name="Engels R."/>
            <person name="Wang S."/>
            <person name="Nielsen C.B."/>
            <person name="Butler J."/>
            <person name="Endrizzi M."/>
            <person name="Qui D."/>
            <person name="Ianakiev P."/>
            <person name="Bell-Pedersen D."/>
            <person name="Nelson M.A."/>
            <person name="Werner-Washburne M."/>
            <person name="Selitrennikoff C.P."/>
            <person name="Kinsey J.A."/>
            <person name="Braun E.L."/>
            <person name="Zelter A."/>
            <person name="Schulte U."/>
            <person name="Kothe G.O."/>
            <person name="Jedd G."/>
            <person name="Mewes W."/>
            <person name="Staben C."/>
            <person name="Marcotte E."/>
            <person name="Greenberg D."/>
            <person name="Roy A."/>
            <person name="Foley K."/>
            <person name="Naylor J."/>
            <person name="Stange-Thomann N."/>
            <person name="Barrett R."/>
            <person name="Gnerre S."/>
            <person name="Kamal M."/>
            <person name="Kamvysselis M."/>
            <person name="Mauceli E."/>
            <person name="Bielke C."/>
            <person name="Rudd S."/>
            <person name="Frishman D."/>
            <person name="Krystofova S."/>
            <person name="Rasmussen C."/>
            <person name="Metzenberg R.L."/>
            <person name="Perkins D.D."/>
            <person name="Kroken S."/>
            <person name="Cogoni C."/>
            <person name="Macino G."/>
            <person name="Catcheside D."/>
            <person name="Li W."/>
            <person name="Pratt R.J."/>
            <person name="Osmani S.A."/>
            <person name="DeSouza C.P."/>
            <person name="Glass L."/>
            <person name="Orbach M.J."/>
            <person name="Berglund J.A."/>
            <person name="Voelker R."/>
            <person name="Yarden O."/>
            <person name="Plamann M."/>
            <person name="Seiler S."/>
            <person name="Dunlap J."/>
            <person name="Radford A."/>
            <person name="Aramayo R."/>
            <person name="Natvig D.O."/>
            <person name="Alex L.A."/>
            <person name="Mannhaupt G."/>
            <person name="Ebbole D.J."/>
            <person name="Freitag M."/>
            <person name="Paulsen I."/>
            <person name="Sachs M.S."/>
            <person name="Lander E.S."/>
            <person name="Nusbaum C."/>
            <person name="Birren B."/>
        </authorList>
    </citation>
    <scope>NUCLEOTIDE SEQUENCE [LARGE SCALE GENOMIC DNA]</scope>
    <source>
        <strain evidence="2">ATCC 24698 / 74-OR23-1A / CBS 708.71 / DSM 1257 / FGSC 987</strain>
    </source>
</reference>
<dbReference type="InParanoid" id="Q7S1T9"/>
<accession>Q7S1T9</accession>